<accession>A0ACB9QJC3</accession>
<evidence type="ECO:0000313" key="2">
    <source>
        <dbReference type="Proteomes" id="UP001057402"/>
    </source>
</evidence>
<protein>
    <submittedName>
        <fullName evidence="1">Uncharacterized protein</fullName>
    </submittedName>
</protein>
<sequence>MGKKSNTGNVEVKPAVALIGTASGGKTGPPIGLLDVGVADGAYIFRVALPGEVSDLKFTIEQSGKVHISGAIKEGKLVKNSSKVLRTITREIPPPGPFTVSFNLPGPVDSRLIEPRSRPGGILEVVILKSKKSGVPPPTSNQ</sequence>
<dbReference type="EMBL" id="CM042885">
    <property type="protein sequence ID" value="KAI4366258.1"/>
    <property type="molecule type" value="Genomic_DNA"/>
</dbReference>
<gene>
    <name evidence="1" type="ORF">MLD38_022153</name>
</gene>
<keyword evidence="2" id="KW-1185">Reference proteome</keyword>
<organism evidence="1 2">
    <name type="scientific">Melastoma candidum</name>
    <dbReference type="NCBI Taxonomy" id="119954"/>
    <lineage>
        <taxon>Eukaryota</taxon>
        <taxon>Viridiplantae</taxon>
        <taxon>Streptophyta</taxon>
        <taxon>Embryophyta</taxon>
        <taxon>Tracheophyta</taxon>
        <taxon>Spermatophyta</taxon>
        <taxon>Magnoliopsida</taxon>
        <taxon>eudicotyledons</taxon>
        <taxon>Gunneridae</taxon>
        <taxon>Pentapetalae</taxon>
        <taxon>rosids</taxon>
        <taxon>malvids</taxon>
        <taxon>Myrtales</taxon>
        <taxon>Melastomataceae</taxon>
        <taxon>Melastomatoideae</taxon>
        <taxon>Melastomateae</taxon>
        <taxon>Melastoma</taxon>
    </lineage>
</organism>
<dbReference type="Proteomes" id="UP001057402">
    <property type="component" value="Chromosome 6"/>
</dbReference>
<name>A0ACB9QJC3_9MYRT</name>
<evidence type="ECO:0000313" key="1">
    <source>
        <dbReference type="EMBL" id="KAI4366258.1"/>
    </source>
</evidence>
<reference evidence="2" key="1">
    <citation type="journal article" date="2023" name="Front. Plant Sci.">
        <title>Chromosomal-level genome assembly of Melastoma candidum provides insights into trichome evolution.</title>
        <authorList>
            <person name="Zhong Y."/>
            <person name="Wu W."/>
            <person name="Sun C."/>
            <person name="Zou P."/>
            <person name="Liu Y."/>
            <person name="Dai S."/>
            <person name="Zhou R."/>
        </authorList>
    </citation>
    <scope>NUCLEOTIDE SEQUENCE [LARGE SCALE GENOMIC DNA]</scope>
</reference>
<comment type="caution">
    <text evidence="1">The sequence shown here is derived from an EMBL/GenBank/DDBJ whole genome shotgun (WGS) entry which is preliminary data.</text>
</comment>
<proteinExistence type="predicted"/>